<dbReference type="Gene3D" id="1.10.10.10">
    <property type="entry name" value="Winged helix-like DNA-binding domain superfamily/Winged helix DNA-binding domain"/>
    <property type="match status" value="1"/>
</dbReference>
<dbReference type="Pfam" id="PF00753">
    <property type="entry name" value="Lactamase_B"/>
    <property type="match status" value="1"/>
</dbReference>
<dbReference type="InterPro" id="IPR036866">
    <property type="entry name" value="RibonucZ/Hydroxyglut_hydro"/>
</dbReference>
<evidence type="ECO:0000313" key="2">
    <source>
        <dbReference type="EMBL" id="MBS4179924.1"/>
    </source>
</evidence>
<evidence type="ECO:0000313" key="4">
    <source>
        <dbReference type="Proteomes" id="UP000677265"/>
    </source>
</evidence>
<dbReference type="Proteomes" id="UP000677265">
    <property type="component" value="Unassembled WGS sequence"/>
</dbReference>
<dbReference type="InterPro" id="IPR050662">
    <property type="entry name" value="Sec-metab_biosynth-thioest"/>
</dbReference>
<keyword evidence="4" id="KW-1185">Reference proteome</keyword>
<evidence type="ECO:0000313" key="3">
    <source>
        <dbReference type="EMBL" id="MCH6264760.1"/>
    </source>
</evidence>
<dbReference type="SMART" id="SM00849">
    <property type="entry name" value="Lactamase_B"/>
    <property type="match status" value="1"/>
</dbReference>
<feature type="domain" description="Metallo-beta-lactamase" evidence="1">
    <location>
        <begin position="24"/>
        <end position="192"/>
    </location>
</feature>
<dbReference type="AlphaFoldDB" id="A0A942STT9"/>
<dbReference type="EMBL" id="JAGYPE020000004">
    <property type="protein sequence ID" value="MCH6264760.1"/>
    <property type="molecule type" value="Genomic_DNA"/>
</dbReference>
<dbReference type="Gene3D" id="3.60.15.10">
    <property type="entry name" value="Ribonuclease Z/Hydroxyacylglutathione hydrolase-like"/>
    <property type="match status" value="1"/>
</dbReference>
<gene>
    <name evidence="3" type="ORF">KHB02_004375</name>
    <name evidence="2" type="ORF">KHB02_00845</name>
</gene>
<dbReference type="PANTHER" id="PTHR23131">
    <property type="entry name" value="ENDORIBONUCLEASE LACTB2"/>
    <property type="match status" value="1"/>
</dbReference>
<dbReference type="EMBL" id="JAGYPE010000001">
    <property type="protein sequence ID" value="MBS4179924.1"/>
    <property type="molecule type" value="Genomic_DNA"/>
</dbReference>
<dbReference type="InterPro" id="IPR041516">
    <property type="entry name" value="LACTB2_WH"/>
</dbReference>
<dbReference type="SUPFAM" id="SSF56281">
    <property type="entry name" value="Metallo-hydrolase/oxidoreductase"/>
    <property type="match status" value="1"/>
</dbReference>
<proteinExistence type="predicted"/>
<protein>
    <submittedName>
        <fullName evidence="2">MBL fold metallo-hydrolase</fullName>
    </submittedName>
</protein>
<dbReference type="InterPro" id="IPR036388">
    <property type="entry name" value="WH-like_DNA-bd_sf"/>
</dbReference>
<dbReference type="RefSeq" id="WP_213139963.1">
    <property type="nucleotide sequence ID" value="NZ_JAGYPE020000004.1"/>
</dbReference>
<sequence>MKKVNDLKIIRVPVPTPTLLPHMTTNCYLIGNGEESILVDAGYDQPETRSVIENALVENEIAVPKTIILTHSHPDHAPGVCQLIDWNPVVYCHHLEKEETQSAISPWSNISFLNDLDVLRVAGEEVHILHAPGHTAGQLNLYIPSKQILLAGDNIVAEGTSWIGPPDGDMGDYFKTLHRLQQLKISKIGPGHGEWVTTPYEHIEFVLNRRLYRENQIKDLLKEHQCLTSVDLTNLIYQDSIHPSVFEVAKRTTEAHLIKLINEESVTQHEEAYMLKNNLVV</sequence>
<organism evidence="2">
    <name type="scientific">Neobacillus citreus</name>
    <dbReference type="NCBI Taxonomy" id="2833578"/>
    <lineage>
        <taxon>Bacteria</taxon>
        <taxon>Bacillati</taxon>
        <taxon>Bacillota</taxon>
        <taxon>Bacilli</taxon>
        <taxon>Bacillales</taxon>
        <taxon>Bacillaceae</taxon>
        <taxon>Neobacillus</taxon>
    </lineage>
</organism>
<name>A0A942STT9_9BACI</name>
<dbReference type="InterPro" id="IPR001279">
    <property type="entry name" value="Metallo-B-lactamas"/>
</dbReference>
<evidence type="ECO:0000259" key="1">
    <source>
        <dbReference type="SMART" id="SM00849"/>
    </source>
</evidence>
<dbReference type="Pfam" id="PF17778">
    <property type="entry name" value="WHD_BLACT"/>
    <property type="match status" value="1"/>
</dbReference>
<comment type="caution">
    <text evidence="2">The sequence shown here is derived from an EMBL/GenBank/DDBJ whole genome shotgun (WGS) entry which is preliminary data.</text>
</comment>
<accession>A0A942STT9</accession>
<reference evidence="2" key="1">
    <citation type="submission" date="2021-05" db="EMBL/GenBank/DDBJ databases">
        <title>Novel Bacillus species.</title>
        <authorList>
            <person name="Liu G."/>
        </authorList>
    </citation>
    <scope>NUCLEOTIDE SEQUENCE</scope>
    <source>
        <strain evidence="2 4">FJAT-50051</strain>
    </source>
</reference>
<dbReference type="PANTHER" id="PTHR23131:SF0">
    <property type="entry name" value="ENDORIBONUCLEASE LACTB2"/>
    <property type="match status" value="1"/>
</dbReference>